<dbReference type="EMBL" id="JAAVJI010000009">
    <property type="protein sequence ID" value="NJP02252.1"/>
    <property type="molecule type" value="Genomic_DNA"/>
</dbReference>
<feature type="domain" description="Integrase catalytic" evidence="1">
    <location>
        <begin position="2"/>
        <end position="38"/>
    </location>
</feature>
<comment type="caution">
    <text evidence="2">The sequence shown here is derived from an EMBL/GenBank/DDBJ whole genome shotgun (WGS) entry which is preliminary data.</text>
</comment>
<accession>A0ABX0YH69</accession>
<gene>
    <name evidence="2" type="ORF">HBH25_15495</name>
</gene>
<evidence type="ECO:0000259" key="1">
    <source>
        <dbReference type="Pfam" id="PF13333"/>
    </source>
</evidence>
<evidence type="ECO:0000313" key="3">
    <source>
        <dbReference type="Proteomes" id="UP000746535"/>
    </source>
</evidence>
<evidence type="ECO:0000313" key="2">
    <source>
        <dbReference type="EMBL" id="NJP02252.1"/>
    </source>
</evidence>
<keyword evidence="3" id="KW-1185">Reference proteome</keyword>
<sequence length="55" mass="6424">MHCLKIGCIHGERFSSRAQIREAVFKYIEIDYDRQRRHSSLESISLLAFQGRISA</sequence>
<dbReference type="Proteomes" id="UP000746535">
    <property type="component" value="Unassembled WGS sequence"/>
</dbReference>
<name>A0ABX0YH69_9PSED</name>
<proteinExistence type="predicted"/>
<protein>
    <submittedName>
        <fullName evidence="2">IS3 family transposase</fullName>
    </submittedName>
</protein>
<dbReference type="Pfam" id="PF13333">
    <property type="entry name" value="rve_2"/>
    <property type="match status" value="1"/>
</dbReference>
<dbReference type="InterPro" id="IPR001584">
    <property type="entry name" value="Integrase_cat-core"/>
</dbReference>
<reference evidence="2 3" key="1">
    <citation type="submission" date="2020-03" db="EMBL/GenBank/DDBJ databases">
        <authorList>
            <person name="Wang L."/>
            <person name="He N."/>
            <person name="Li Y."/>
            <person name="Fang Y."/>
            <person name="Zhang F."/>
        </authorList>
    </citation>
    <scope>NUCLEOTIDE SEQUENCE [LARGE SCALE GENOMIC DNA]</scope>
    <source>
        <strain evidence="3">hsmgli-8</strain>
    </source>
</reference>
<organism evidence="2 3">
    <name type="scientific">Pseudomonas quercus</name>
    <dbReference type="NCBI Taxonomy" id="2722792"/>
    <lineage>
        <taxon>Bacteria</taxon>
        <taxon>Pseudomonadati</taxon>
        <taxon>Pseudomonadota</taxon>
        <taxon>Gammaproteobacteria</taxon>
        <taxon>Pseudomonadales</taxon>
        <taxon>Pseudomonadaceae</taxon>
        <taxon>Pseudomonas</taxon>
    </lineage>
</organism>